<dbReference type="PANTHER" id="PTHR43081">
    <property type="entry name" value="ADENYLATE CYCLASE, TERMINAL-DIFFERENTIATION SPECIFIC-RELATED"/>
    <property type="match status" value="1"/>
</dbReference>
<dbReference type="InterPro" id="IPR029787">
    <property type="entry name" value="Nucleotide_cyclase"/>
</dbReference>
<dbReference type="SMART" id="SM00422">
    <property type="entry name" value="HTH_MERR"/>
    <property type="match status" value="1"/>
</dbReference>
<comment type="similarity">
    <text evidence="1">Belongs to the adenylyl cyclase class-3 family.</text>
</comment>
<dbReference type="GO" id="GO:0003677">
    <property type="term" value="F:DNA binding"/>
    <property type="evidence" value="ECO:0007669"/>
    <property type="project" value="InterPro"/>
</dbReference>
<dbReference type="InterPro" id="IPR009061">
    <property type="entry name" value="DNA-bd_dom_put_sf"/>
</dbReference>
<dbReference type="InterPro" id="IPR000551">
    <property type="entry name" value="MerR-type_HTH_dom"/>
</dbReference>
<dbReference type="GO" id="GO:0004016">
    <property type="term" value="F:adenylate cyclase activity"/>
    <property type="evidence" value="ECO:0007669"/>
    <property type="project" value="UniProtKB-EC"/>
</dbReference>
<dbReference type="SUPFAM" id="SSF46955">
    <property type="entry name" value="Putative DNA-binding domain"/>
    <property type="match status" value="1"/>
</dbReference>
<dbReference type="SUPFAM" id="SSF55073">
    <property type="entry name" value="Nucleotide cyclase"/>
    <property type="match status" value="1"/>
</dbReference>
<evidence type="ECO:0000256" key="1">
    <source>
        <dbReference type="ARBA" id="ARBA00005381"/>
    </source>
</evidence>
<dbReference type="InterPro" id="IPR032026">
    <property type="entry name" value="Ad_Cy_reg"/>
</dbReference>
<protein>
    <submittedName>
        <fullName evidence="3">PH-sensitive adenylate cyclase</fullName>
        <ecNumber evidence="3">4.6.1.1</ecNumber>
    </submittedName>
</protein>
<dbReference type="EC" id="4.6.1.1" evidence="3"/>
<dbReference type="InterPro" id="IPR050697">
    <property type="entry name" value="Adenylyl/Guanylyl_Cyclase_3/4"/>
</dbReference>
<dbReference type="Pfam" id="PF00211">
    <property type="entry name" value="Guanylate_cyc"/>
    <property type="match status" value="1"/>
</dbReference>
<dbReference type="GO" id="GO:0006355">
    <property type="term" value="P:regulation of DNA-templated transcription"/>
    <property type="evidence" value="ECO:0007669"/>
    <property type="project" value="InterPro"/>
</dbReference>
<gene>
    <name evidence="3" type="ORF">DSM112329_01557</name>
</gene>
<accession>A0AAU7AT01</accession>
<dbReference type="KEGG" id="parq:DSM112329_01557"/>
<dbReference type="Gene3D" id="3.30.70.1230">
    <property type="entry name" value="Nucleotide cyclase"/>
    <property type="match status" value="1"/>
</dbReference>
<organism evidence="3">
    <name type="scientific">Paraconexibacter sp. AEG42_29</name>
    <dbReference type="NCBI Taxonomy" id="2997339"/>
    <lineage>
        <taxon>Bacteria</taxon>
        <taxon>Bacillati</taxon>
        <taxon>Actinomycetota</taxon>
        <taxon>Thermoleophilia</taxon>
        <taxon>Solirubrobacterales</taxon>
        <taxon>Paraconexibacteraceae</taxon>
        <taxon>Paraconexibacter</taxon>
    </lineage>
</organism>
<dbReference type="PROSITE" id="PS50125">
    <property type="entry name" value="GUANYLATE_CYCLASE_2"/>
    <property type="match status" value="1"/>
</dbReference>
<dbReference type="EMBL" id="CP114014">
    <property type="protein sequence ID" value="XAY04721.1"/>
    <property type="molecule type" value="Genomic_DNA"/>
</dbReference>
<feature type="domain" description="Guanylate cyclase" evidence="2">
    <location>
        <begin position="242"/>
        <end position="347"/>
    </location>
</feature>
<name>A0AAU7AT01_9ACTN</name>
<keyword evidence="3" id="KW-0456">Lyase</keyword>
<proteinExistence type="inferred from homology"/>
<sequence>MTTEQELSTPEVARRVGVTPATLRRWIASQVIPMQAGSAWTQGMVAHARIVARLRERGHSLAEIRQATEDGRLAFGYAEDLLRIDDAEYTLKQAAKDTGLEPALIERIGSSLGFSTSWTEQLTEDDVQMLRYGAAALAAGLPLVAFLQLCRVYGQALAQIADAEVRLFHLYVHEPMMREGMPGLQIAEQMEGLTRQLLPLASPMMDHLHQRFLHHFVEQDVIGHMEADLGDTQLDLGRLRVAIAFADLAGYTRLTEEQGEEEAVSAVERFVEAVEHTLPEDARVIKTIGDEVMIVGSDPAALVDWAVGFQQLMVKRPLPRIGVHYGETLYREGDYYGREVNLAARVAARSAGGEVIVTRPLVEVAGPHLEFERIGEVRLKGFAHSTELFLARPGDDD</sequence>
<dbReference type="Pfam" id="PF16701">
    <property type="entry name" value="Ad_Cy_reg"/>
    <property type="match status" value="1"/>
</dbReference>
<dbReference type="CDD" id="cd07302">
    <property type="entry name" value="CHD"/>
    <property type="match status" value="1"/>
</dbReference>
<evidence type="ECO:0000259" key="2">
    <source>
        <dbReference type="PROSITE" id="PS50125"/>
    </source>
</evidence>
<dbReference type="AlphaFoldDB" id="A0AAU7AT01"/>
<evidence type="ECO:0000313" key="3">
    <source>
        <dbReference type="EMBL" id="XAY04721.1"/>
    </source>
</evidence>
<dbReference type="RefSeq" id="WP_354701248.1">
    <property type="nucleotide sequence ID" value="NZ_CP114014.1"/>
</dbReference>
<dbReference type="GO" id="GO:0006171">
    <property type="term" value="P:cAMP biosynthetic process"/>
    <property type="evidence" value="ECO:0007669"/>
    <property type="project" value="TreeGrafter"/>
</dbReference>
<dbReference type="PANTHER" id="PTHR43081:SF19">
    <property type="entry name" value="PH-SENSITIVE ADENYLATE CYCLASE RV1264"/>
    <property type="match status" value="1"/>
</dbReference>
<dbReference type="InterPro" id="IPR001054">
    <property type="entry name" value="A/G_cyclase"/>
</dbReference>
<dbReference type="Gene3D" id="1.10.1660.10">
    <property type="match status" value="1"/>
</dbReference>
<reference evidence="3" key="1">
    <citation type="submission" date="2022-12" db="EMBL/GenBank/DDBJ databases">
        <title>Paraconexibacter alkalitolerans sp. nov. and Baekduia alba sp. nov., isolated from soil and emended description of the genera Paraconexibacter (Chun et al., 2020) and Baekduia (An et al., 2020).</title>
        <authorList>
            <person name="Vieira S."/>
            <person name="Huber K.J."/>
            <person name="Geppert A."/>
            <person name="Wolf J."/>
            <person name="Neumann-Schaal M."/>
            <person name="Muesken M."/>
            <person name="Overmann J."/>
        </authorList>
    </citation>
    <scope>NUCLEOTIDE SEQUENCE</scope>
    <source>
        <strain evidence="3">AEG42_29</strain>
    </source>
</reference>
<dbReference type="GO" id="GO:0035556">
    <property type="term" value="P:intracellular signal transduction"/>
    <property type="evidence" value="ECO:0007669"/>
    <property type="project" value="InterPro"/>
</dbReference>